<dbReference type="RefSeq" id="WP_112749147.1">
    <property type="nucleotide sequence ID" value="NZ_QMFY01000015.1"/>
</dbReference>
<dbReference type="Pfam" id="PF17963">
    <property type="entry name" value="Big_9"/>
    <property type="match status" value="1"/>
</dbReference>
<reference evidence="2 3" key="1">
    <citation type="submission" date="2018-06" db="EMBL/GenBank/DDBJ databases">
        <title>Chryseolinea flavus sp. nov., a member of the phylum Bacteroidetes isolated from soil.</title>
        <authorList>
            <person name="Li Y."/>
            <person name="Wang J."/>
        </authorList>
    </citation>
    <scope>NUCLEOTIDE SEQUENCE [LARGE SCALE GENOMIC DNA]</scope>
    <source>
        <strain evidence="2 3">SDU1-6</strain>
    </source>
</reference>
<organism evidence="2 3">
    <name type="scientific">Pseudochryseolinea flava</name>
    <dbReference type="NCBI Taxonomy" id="2059302"/>
    <lineage>
        <taxon>Bacteria</taxon>
        <taxon>Pseudomonadati</taxon>
        <taxon>Bacteroidota</taxon>
        <taxon>Cytophagia</taxon>
        <taxon>Cytophagales</taxon>
        <taxon>Fulvivirgaceae</taxon>
        <taxon>Pseudochryseolinea</taxon>
    </lineage>
</organism>
<keyword evidence="1" id="KW-0732">Signal</keyword>
<gene>
    <name evidence="2" type="ORF">DQQ10_22295</name>
</gene>
<dbReference type="InterPro" id="IPR026341">
    <property type="entry name" value="T9SS_type_B"/>
</dbReference>
<feature type="signal peptide" evidence="1">
    <location>
        <begin position="1"/>
        <end position="17"/>
    </location>
</feature>
<comment type="caution">
    <text evidence="2">The sequence shown here is derived from an EMBL/GenBank/DDBJ whole genome shotgun (WGS) entry which is preliminary data.</text>
</comment>
<dbReference type="Proteomes" id="UP000251889">
    <property type="component" value="Unassembled WGS sequence"/>
</dbReference>
<proteinExistence type="predicted"/>
<evidence type="ECO:0000313" key="3">
    <source>
        <dbReference type="Proteomes" id="UP000251889"/>
    </source>
</evidence>
<dbReference type="NCBIfam" id="TIGR04131">
    <property type="entry name" value="Bac_Flav_CTERM"/>
    <property type="match status" value="1"/>
</dbReference>
<evidence type="ECO:0000313" key="2">
    <source>
        <dbReference type="EMBL" id="RAV98750.1"/>
    </source>
</evidence>
<evidence type="ECO:0000256" key="1">
    <source>
        <dbReference type="SAM" id="SignalP"/>
    </source>
</evidence>
<name>A0A364XWU6_9BACT</name>
<feature type="chain" id="PRO_5016891442" description="Cadherin domain-containing protein" evidence="1">
    <location>
        <begin position="18"/>
        <end position="520"/>
    </location>
</feature>
<dbReference type="EMBL" id="QMFY01000015">
    <property type="protein sequence ID" value="RAV98750.1"/>
    <property type="molecule type" value="Genomic_DNA"/>
</dbReference>
<protein>
    <recommendedName>
        <fullName evidence="4">Cadherin domain-containing protein</fullName>
    </recommendedName>
</protein>
<dbReference type="Pfam" id="PF13585">
    <property type="entry name" value="CHU_C"/>
    <property type="match status" value="1"/>
</dbReference>
<dbReference type="AlphaFoldDB" id="A0A364XWU6"/>
<evidence type="ECO:0008006" key="4">
    <source>
        <dbReference type="Google" id="ProtNLM"/>
    </source>
</evidence>
<keyword evidence="3" id="KW-1185">Reference proteome</keyword>
<accession>A0A364XWU6</accession>
<sequence length="520" mass="57142">MRILLILFCLASTSTFAQRNAPVIRGQRPLSTNENQPITITFNDLDVRDRDDWFYPLGFTMTLYAGQHYTFADKTVTPERGFHGKLTVPVTVNDGEHSSDPFNLIIDVVDINTPPAITGQNALSIGMNGSLTVKLADLKVSDPDNTYPTGFTMRLGAGANYTVSGTTVTPSPNYSGALSVPTVVNDGGADSPPFNLRIDVTKSLRITGQKSLASNEGENFSIQLADLVVFDPSNTYPNGFSLNISAGENYQVDNQVITPSPDFSGTLIVNVSVQKGPDASNVYAFQVTINPINDPPQLIDLETTALRHMVGMEAVNISSTVQVTDPDDQQIVLAEVGFTSETYTPDGDLLEFANTESIRGVFDPKEGVLSLIGVASLGQYQDALRSIRYRYNEEIPLEQENRTLYIKLNDGKMVSEIYHREIIMGEEIALDIPNAFTPNGDLANDTWRIQAVKDSERLKTAVVSVYNSRGILVYRAVGITNEWDGNYHGEKLPTDNYYYTIDLGMSSNKNNFKGNVMLLR</sequence>
<dbReference type="OrthoDB" id="1490014at2"/>